<evidence type="ECO:0000256" key="11">
    <source>
        <dbReference type="RuleBase" id="RU004273"/>
    </source>
</evidence>
<evidence type="ECO:0000256" key="4">
    <source>
        <dbReference type="ARBA" id="ARBA00022723"/>
    </source>
</evidence>
<dbReference type="Pfam" id="PF16891">
    <property type="entry name" value="STPPase_N"/>
    <property type="match status" value="1"/>
</dbReference>
<dbReference type="EMBL" id="OA884318">
    <property type="protein sequence ID" value="CAD7280637.1"/>
    <property type="molecule type" value="Genomic_DNA"/>
</dbReference>
<evidence type="ECO:0000256" key="5">
    <source>
        <dbReference type="ARBA" id="ARBA00022737"/>
    </source>
</evidence>
<evidence type="ECO:0000256" key="8">
    <source>
        <dbReference type="ARBA" id="ARBA00023211"/>
    </source>
</evidence>
<evidence type="ECO:0000256" key="3">
    <source>
        <dbReference type="ARBA" id="ARBA00022614"/>
    </source>
</evidence>
<dbReference type="InterPro" id="IPR003591">
    <property type="entry name" value="Leu-rich_rpt_typical-subtyp"/>
</dbReference>
<dbReference type="InterPro" id="IPR004843">
    <property type="entry name" value="Calcineurin-like_PHP"/>
</dbReference>
<dbReference type="EC" id="3.1.3.16" evidence="11"/>
<keyword evidence="5" id="KW-0677">Repeat</keyword>
<accession>A0A7R9GHD0</accession>
<keyword evidence="8" id="KW-0464">Manganese</keyword>
<evidence type="ECO:0000256" key="7">
    <source>
        <dbReference type="ARBA" id="ARBA00022912"/>
    </source>
</evidence>
<dbReference type="InterPro" id="IPR006186">
    <property type="entry name" value="Ser/Thr-sp_prot-phosphatase"/>
</dbReference>
<keyword evidence="6 11" id="KW-0378">Hydrolase</keyword>
<proteinExistence type="inferred from homology"/>
<dbReference type="InterPro" id="IPR001611">
    <property type="entry name" value="Leu-rich_rpt"/>
</dbReference>
<evidence type="ECO:0000256" key="2">
    <source>
        <dbReference type="ARBA" id="ARBA00005333"/>
    </source>
</evidence>
<dbReference type="GO" id="GO:0046872">
    <property type="term" value="F:metal ion binding"/>
    <property type="evidence" value="ECO:0007669"/>
    <property type="project" value="UniProtKB-KW"/>
</dbReference>
<dbReference type="CDD" id="cd07414">
    <property type="entry name" value="MPP_PP1_PPKL"/>
    <property type="match status" value="1"/>
</dbReference>
<dbReference type="FunFam" id="3.80.10.10:FF:000116">
    <property type="entry name" value="Leucine-rich repeat-containing protein 40"/>
    <property type="match status" value="1"/>
</dbReference>
<dbReference type="Gene3D" id="3.60.21.10">
    <property type="match status" value="1"/>
</dbReference>
<dbReference type="InterPro" id="IPR025875">
    <property type="entry name" value="Leu-rich_rpt_4"/>
</dbReference>
<dbReference type="AlphaFoldDB" id="A0A7R9GHD0"/>
<feature type="domain" description="Serine/threonine specific protein phosphatases" evidence="12">
    <location>
        <begin position="808"/>
        <end position="813"/>
    </location>
</feature>
<dbReference type="SUPFAM" id="SSF52058">
    <property type="entry name" value="L domain-like"/>
    <property type="match status" value="2"/>
</dbReference>
<dbReference type="Proteomes" id="UP000678499">
    <property type="component" value="Unassembled WGS sequence"/>
</dbReference>
<evidence type="ECO:0000313" key="14">
    <source>
        <dbReference type="Proteomes" id="UP000678499"/>
    </source>
</evidence>
<dbReference type="GO" id="GO:0005737">
    <property type="term" value="C:cytoplasm"/>
    <property type="evidence" value="ECO:0007669"/>
    <property type="project" value="TreeGrafter"/>
</dbReference>
<comment type="cofactor">
    <cofactor evidence="1">
        <name>Mn(2+)</name>
        <dbReference type="ChEBI" id="CHEBI:29035"/>
    </cofactor>
</comment>
<evidence type="ECO:0000313" key="13">
    <source>
        <dbReference type="EMBL" id="CAD7280637.1"/>
    </source>
</evidence>
<dbReference type="SMART" id="SM00156">
    <property type="entry name" value="PP2Ac"/>
    <property type="match status" value="1"/>
</dbReference>
<dbReference type="InterPro" id="IPR050341">
    <property type="entry name" value="PP1_catalytic_subunit"/>
</dbReference>
<evidence type="ECO:0000256" key="1">
    <source>
        <dbReference type="ARBA" id="ARBA00001936"/>
    </source>
</evidence>
<reference evidence="13" key="1">
    <citation type="submission" date="2020-11" db="EMBL/GenBank/DDBJ databases">
        <authorList>
            <person name="Tran Van P."/>
        </authorList>
    </citation>
    <scope>NUCLEOTIDE SEQUENCE</scope>
</reference>
<dbReference type="EMBL" id="CAJPEX010002281">
    <property type="protein sequence ID" value="CAG0920789.1"/>
    <property type="molecule type" value="Genomic_DNA"/>
</dbReference>
<keyword evidence="3" id="KW-0433">Leucine-rich repeat</keyword>
<dbReference type="InterPro" id="IPR029052">
    <property type="entry name" value="Metallo-depent_PP-like"/>
</dbReference>
<dbReference type="Pfam" id="PF12799">
    <property type="entry name" value="LRR_4"/>
    <property type="match status" value="1"/>
</dbReference>
<comment type="catalytic activity">
    <reaction evidence="10 11">
        <text>O-phospho-L-threonyl-[protein] + H2O = L-threonyl-[protein] + phosphate</text>
        <dbReference type="Rhea" id="RHEA:47004"/>
        <dbReference type="Rhea" id="RHEA-COMP:11060"/>
        <dbReference type="Rhea" id="RHEA-COMP:11605"/>
        <dbReference type="ChEBI" id="CHEBI:15377"/>
        <dbReference type="ChEBI" id="CHEBI:30013"/>
        <dbReference type="ChEBI" id="CHEBI:43474"/>
        <dbReference type="ChEBI" id="CHEBI:61977"/>
        <dbReference type="EC" id="3.1.3.16"/>
    </reaction>
</comment>
<sequence length="1017" mass="113905">MAEIRRLKKLHRLKHGSNVRSPQATFFGETQETELKPLVLQKLLSSARADGSLKLTNMGLHEVPQTVWRINEPGQESKENQSFESSGLKWWEQAELTKLFLSSNQLSALSVDLGLLTGLETLEIQDNLVTVIPDEFKNLTKLTRFIAARNRLESLPPTFGDATALSEVNLSKNVLKELPASFGQLIRLGVLDLSNNKLTKLPDCFGGFAALTTLDLTSNLLTCIPDSFGSMKCLRTLRLGSNKISSLPSSVGSLESLEVLHLSNNFLKEIPCLEPNLKSVLKELHVDSNAITSLPVTLTECSKLAILVARDNRIDELPAGMSKMLNIRSLDLSRNSISNVPCELALLEDLKSLLLEGNPIRTIRRDVLSAGTREIMKVLRSRLAPSECFAGHAPAENAEVLIPLRCNQPVISKVAEWRDKERMFRTKSLLATGLKNGPEELSVEVFEDALGANVTEVSITKSKLVVFPEGLRIVVSQLTVCNLAGNRLDTLPCWFNNLQYLLMLDISSNAFESLPEGFLGSLPKLRELNLSHNRLTDFPNGLETCNKLELVFLSGNQLTELRVDVLEKLENLAHLDLSNNSIKSVPPRLGLLTGLKTLKLEGNLFRQPRHDILGRGTDFILKYLRDKIPSFDCLLPSKKLGIRNFLAWVHPFTKAFADPFIWLLPKTKRPAAASEALAWLRRACSEGMAENGELNVDNLIQRLLEVRGCRPGKTVQMSEAEVRGLCLKSREIFLQQPILLELEAPLKICGDIHGQYTDLLRLFEYGGFPPEANYLFLGDYVDRGKQSLETICLLLAYKIKYPENFFLLRGNHECASINRIYGFYDECKRRYNIKLWKTFTDCFNCLPIAAIIDEKIFCCHGGLSPDLQSMEQIRRIMRPTDVPDTGLLCDLLWSDPDKDVQGWGENDRGVSFTFGADVVGKFLNRHDLDLICRAHQVVEDGYEFFAKRQLVTLFSAPNYCGEFDNAGGMMSVDETLMCSFQILKPSEKKAKYQYAGLTQGRGTPGVQRGLPPQRRKL</sequence>
<evidence type="ECO:0000256" key="9">
    <source>
        <dbReference type="ARBA" id="ARBA00047761"/>
    </source>
</evidence>
<gene>
    <name evidence="13" type="ORF">NMOB1V02_LOCUS8295</name>
</gene>
<dbReference type="GO" id="GO:0004722">
    <property type="term" value="F:protein serine/threonine phosphatase activity"/>
    <property type="evidence" value="ECO:0007669"/>
    <property type="project" value="UniProtKB-EC"/>
</dbReference>
<dbReference type="InterPro" id="IPR031675">
    <property type="entry name" value="STPPase_N"/>
</dbReference>
<dbReference type="SUPFAM" id="SSF56300">
    <property type="entry name" value="Metallo-dependent phosphatases"/>
    <property type="match status" value="1"/>
</dbReference>
<dbReference type="Gene3D" id="3.80.10.10">
    <property type="entry name" value="Ribonuclease Inhibitor"/>
    <property type="match status" value="2"/>
</dbReference>
<dbReference type="PANTHER" id="PTHR11668:SF472">
    <property type="entry name" value="SERINE_THREONINE-PROTEIN PHOSPHATASE PP1-BETA CATALYTIC SUBUNIT"/>
    <property type="match status" value="1"/>
</dbReference>
<dbReference type="GO" id="GO:0005634">
    <property type="term" value="C:nucleus"/>
    <property type="evidence" value="ECO:0007669"/>
    <property type="project" value="TreeGrafter"/>
</dbReference>
<dbReference type="SMART" id="SM00364">
    <property type="entry name" value="LRR_BAC"/>
    <property type="match status" value="10"/>
</dbReference>
<dbReference type="PRINTS" id="PR00019">
    <property type="entry name" value="LEURICHRPT"/>
</dbReference>
<dbReference type="InterPro" id="IPR032675">
    <property type="entry name" value="LRR_dom_sf"/>
</dbReference>
<evidence type="ECO:0000256" key="6">
    <source>
        <dbReference type="ARBA" id="ARBA00022801"/>
    </source>
</evidence>
<keyword evidence="7" id="KW-0904">Protein phosphatase</keyword>
<keyword evidence="14" id="KW-1185">Reference proteome</keyword>
<evidence type="ECO:0000259" key="12">
    <source>
        <dbReference type="PROSITE" id="PS00125"/>
    </source>
</evidence>
<dbReference type="FunFam" id="3.60.21.10:FF:000007">
    <property type="entry name" value="Serine/threonine-protein phosphatase"/>
    <property type="match status" value="1"/>
</dbReference>
<comment type="catalytic activity">
    <reaction evidence="9">
        <text>O-phospho-L-seryl-[protein] + H2O = L-seryl-[protein] + phosphate</text>
        <dbReference type="Rhea" id="RHEA:20629"/>
        <dbReference type="Rhea" id="RHEA-COMP:9863"/>
        <dbReference type="Rhea" id="RHEA-COMP:11604"/>
        <dbReference type="ChEBI" id="CHEBI:15377"/>
        <dbReference type="ChEBI" id="CHEBI:29999"/>
        <dbReference type="ChEBI" id="CHEBI:43474"/>
        <dbReference type="ChEBI" id="CHEBI:83421"/>
        <dbReference type="EC" id="3.1.3.16"/>
    </reaction>
</comment>
<dbReference type="OrthoDB" id="1930084at2759"/>
<keyword evidence="4" id="KW-0479">Metal-binding</keyword>
<protein>
    <recommendedName>
        <fullName evidence="11">Serine/threonine-protein phosphatase</fullName>
        <ecNumber evidence="11">3.1.3.16</ecNumber>
    </recommendedName>
</protein>
<dbReference type="PROSITE" id="PS00125">
    <property type="entry name" value="SER_THR_PHOSPHATASE"/>
    <property type="match status" value="1"/>
</dbReference>
<dbReference type="FunFam" id="3.80.10.10:FF:000193">
    <property type="entry name" value="Leucine-rich repeat-containing protein 40"/>
    <property type="match status" value="1"/>
</dbReference>
<name>A0A7R9GHD0_9CRUS</name>
<dbReference type="Pfam" id="PF13855">
    <property type="entry name" value="LRR_8"/>
    <property type="match status" value="4"/>
</dbReference>
<evidence type="ECO:0000256" key="10">
    <source>
        <dbReference type="ARBA" id="ARBA00048336"/>
    </source>
</evidence>
<comment type="similarity">
    <text evidence="2">Belongs to the PPP phosphatase family. PP-1 subfamily.</text>
</comment>
<dbReference type="Pfam" id="PF00149">
    <property type="entry name" value="Metallophos"/>
    <property type="match status" value="1"/>
</dbReference>
<dbReference type="PROSITE" id="PS51450">
    <property type="entry name" value="LRR"/>
    <property type="match status" value="7"/>
</dbReference>
<organism evidence="13">
    <name type="scientific">Notodromas monacha</name>
    <dbReference type="NCBI Taxonomy" id="399045"/>
    <lineage>
        <taxon>Eukaryota</taxon>
        <taxon>Metazoa</taxon>
        <taxon>Ecdysozoa</taxon>
        <taxon>Arthropoda</taxon>
        <taxon>Crustacea</taxon>
        <taxon>Oligostraca</taxon>
        <taxon>Ostracoda</taxon>
        <taxon>Podocopa</taxon>
        <taxon>Podocopida</taxon>
        <taxon>Cypridocopina</taxon>
        <taxon>Cypridoidea</taxon>
        <taxon>Cyprididae</taxon>
        <taxon>Notodromas</taxon>
    </lineage>
</organism>
<dbReference type="PRINTS" id="PR00114">
    <property type="entry name" value="STPHPHTASE"/>
</dbReference>
<dbReference type="SMART" id="SM00369">
    <property type="entry name" value="LRR_TYP"/>
    <property type="match status" value="16"/>
</dbReference>
<dbReference type="PANTHER" id="PTHR11668">
    <property type="entry name" value="SERINE/THREONINE PROTEIN PHOSPHATASE"/>
    <property type="match status" value="1"/>
</dbReference>